<reference evidence="3" key="1">
    <citation type="submission" date="2016-10" db="EMBL/GenBank/DDBJ databases">
        <authorList>
            <person name="Varghese N."/>
            <person name="Submissions S."/>
        </authorList>
    </citation>
    <scope>NUCLEOTIDE SEQUENCE [LARGE SCALE GENOMIC DNA]</scope>
    <source>
        <strain evidence="3">CGMCC 1.7062</strain>
    </source>
</reference>
<dbReference type="Pfam" id="PF13614">
    <property type="entry name" value="AAA_31"/>
    <property type="match status" value="1"/>
</dbReference>
<accession>A0A1H5YJM7</accession>
<proteinExistence type="predicted"/>
<organism evidence="2 3">
    <name type="scientific">Vibrio hangzhouensis</name>
    <dbReference type="NCBI Taxonomy" id="462991"/>
    <lineage>
        <taxon>Bacteria</taxon>
        <taxon>Pseudomonadati</taxon>
        <taxon>Pseudomonadota</taxon>
        <taxon>Gammaproteobacteria</taxon>
        <taxon>Vibrionales</taxon>
        <taxon>Vibrionaceae</taxon>
        <taxon>Vibrio</taxon>
    </lineage>
</organism>
<dbReference type="AlphaFoldDB" id="A0A1H5YJM7"/>
<dbReference type="GO" id="GO:0016887">
    <property type="term" value="F:ATP hydrolysis activity"/>
    <property type="evidence" value="ECO:0007669"/>
    <property type="project" value="TreeGrafter"/>
</dbReference>
<dbReference type="SUPFAM" id="SSF52540">
    <property type="entry name" value="P-loop containing nucleoside triphosphate hydrolases"/>
    <property type="match status" value="1"/>
</dbReference>
<dbReference type="GO" id="GO:0051782">
    <property type="term" value="P:negative regulation of cell division"/>
    <property type="evidence" value="ECO:0007669"/>
    <property type="project" value="TreeGrafter"/>
</dbReference>
<gene>
    <name evidence="2" type="ORF">SAMN04488244_109132</name>
</gene>
<dbReference type="RefSeq" id="WP_103880426.1">
    <property type="nucleotide sequence ID" value="NZ_FNVG01000009.1"/>
</dbReference>
<dbReference type="OrthoDB" id="5813333at2"/>
<dbReference type="EMBL" id="FNVG01000009">
    <property type="protein sequence ID" value="SEG24343.1"/>
    <property type="molecule type" value="Genomic_DNA"/>
</dbReference>
<dbReference type="InterPro" id="IPR027417">
    <property type="entry name" value="P-loop_NTPase"/>
</dbReference>
<dbReference type="Gene3D" id="3.40.50.2300">
    <property type="match status" value="1"/>
</dbReference>
<dbReference type="Proteomes" id="UP000236721">
    <property type="component" value="Unassembled WGS sequence"/>
</dbReference>
<dbReference type="PANTHER" id="PTHR43384:SF13">
    <property type="entry name" value="SLR0110 PROTEIN"/>
    <property type="match status" value="1"/>
</dbReference>
<dbReference type="InterPro" id="IPR025669">
    <property type="entry name" value="AAA_dom"/>
</dbReference>
<feature type="domain" description="AAA" evidence="1">
    <location>
        <begin position="154"/>
        <end position="313"/>
    </location>
</feature>
<sequence>MVEPVPIKKQRHESLSYTLRTNLNIWIFYATEAFRTHINQELEHCKNVAFEVVPLKLISRDHLRTLTAPDVILVEGKDGWASKVSELSQYDLPFEDLEASLIVFGDESHTASLKLALRVGASDFLSEHSSIEEMMPLFRSIAEQKVVSRSMGELLVFINTKGGNGATTTALNMAIQLADRFPNEVLLIDIDTQFGLVEEYLDLRPKYTMLDALDKLDELDESSVSSMVSRYEGKLHTIGFGRGQGALAFDKSKEIQRILPLLRQFYKYVIIDYSRGIEPAFSQLISPAERVFLVLQQNYMSLKNASRMVNTLRLEYGLPQDSLELVINRFDKKQSISLKDIDNTLPNMVTHLIPNDYKGASESANLGKPIVIFKKKSAISKAINKLTQSLLPEDGKQRGWFSKLFS</sequence>
<name>A0A1H5YJM7_9VIBR</name>
<dbReference type="GO" id="GO:0005524">
    <property type="term" value="F:ATP binding"/>
    <property type="evidence" value="ECO:0007669"/>
    <property type="project" value="TreeGrafter"/>
</dbReference>
<dbReference type="GO" id="GO:0009898">
    <property type="term" value="C:cytoplasmic side of plasma membrane"/>
    <property type="evidence" value="ECO:0007669"/>
    <property type="project" value="TreeGrafter"/>
</dbReference>
<dbReference type="PANTHER" id="PTHR43384">
    <property type="entry name" value="SEPTUM SITE-DETERMINING PROTEIN MIND HOMOLOG, CHLOROPLASTIC-RELATED"/>
    <property type="match status" value="1"/>
</dbReference>
<evidence type="ECO:0000259" key="1">
    <source>
        <dbReference type="Pfam" id="PF13614"/>
    </source>
</evidence>
<evidence type="ECO:0000313" key="2">
    <source>
        <dbReference type="EMBL" id="SEG24343.1"/>
    </source>
</evidence>
<dbReference type="GO" id="GO:0005829">
    <property type="term" value="C:cytosol"/>
    <property type="evidence" value="ECO:0007669"/>
    <property type="project" value="TreeGrafter"/>
</dbReference>
<evidence type="ECO:0000313" key="3">
    <source>
        <dbReference type="Proteomes" id="UP000236721"/>
    </source>
</evidence>
<protein>
    <submittedName>
        <fullName evidence="2">Pilus assembly protein CpaE</fullName>
    </submittedName>
</protein>
<dbReference type="Gene3D" id="3.40.50.300">
    <property type="entry name" value="P-loop containing nucleotide triphosphate hydrolases"/>
    <property type="match status" value="1"/>
</dbReference>
<keyword evidence="3" id="KW-1185">Reference proteome</keyword>
<dbReference type="InterPro" id="IPR050625">
    <property type="entry name" value="ParA/MinD_ATPase"/>
</dbReference>